<evidence type="ECO:0000256" key="1">
    <source>
        <dbReference type="SAM" id="SignalP"/>
    </source>
</evidence>
<dbReference type="EMBL" id="FOUB01000003">
    <property type="protein sequence ID" value="SFL70958.1"/>
    <property type="molecule type" value="Genomic_DNA"/>
</dbReference>
<name>A0A1I4JWK2_9PROT</name>
<evidence type="ECO:0000313" key="2">
    <source>
        <dbReference type="EMBL" id="SFL70958.1"/>
    </source>
</evidence>
<dbReference type="Proteomes" id="UP000183287">
    <property type="component" value="Unassembled WGS sequence"/>
</dbReference>
<evidence type="ECO:0000313" key="3">
    <source>
        <dbReference type="Proteomes" id="UP000183287"/>
    </source>
</evidence>
<feature type="signal peptide" evidence="1">
    <location>
        <begin position="1"/>
        <end position="26"/>
    </location>
</feature>
<keyword evidence="3" id="KW-1185">Reference proteome</keyword>
<dbReference type="AlphaFoldDB" id="A0A1I4JWK2"/>
<dbReference type="RefSeq" id="WP_074903136.1">
    <property type="nucleotide sequence ID" value="NZ_FOUB01000003.1"/>
</dbReference>
<sequence length="204" mass="21766">MNNQVIKSAIASLILLAAMTINGVGADTSKGVGADTSKSVIINGNFHNINGLSGVGLGVAGSLDHRFPDKSYLTVVSWSIYQPNFYCHGSGDTVADLVVVSPNASQGSLQVDISLLNCSSSPNAILPLPKTVTMNCLSNQHYSESYVSNGITNYHYAGITYKYHSISNYSTAECTVMFDGVNLDYYGGYADISHTQYVNKEKGD</sequence>
<accession>A0A1I4JWK2</accession>
<gene>
    <name evidence="2" type="ORF">SAMN05421863_10039</name>
</gene>
<proteinExistence type="predicted"/>
<protein>
    <submittedName>
        <fullName evidence="2">Uncharacterized protein</fullName>
    </submittedName>
</protein>
<organism evidence="2 3">
    <name type="scientific">Nitrosomonas communis</name>
    <dbReference type="NCBI Taxonomy" id="44574"/>
    <lineage>
        <taxon>Bacteria</taxon>
        <taxon>Pseudomonadati</taxon>
        <taxon>Pseudomonadota</taxon>
        <taxon>Betaproteobacteria</taxon>
        <taxon>Nitrosomonadales</taxon>
        <taxon>Nitrosomonadaceae</taxon>
        <taxon>Nitrosomonas</taxon>
    </lineage>
</organism>
<reference evidence="3" key="1">
    <citation type="submission" date="2016-10" db="EMBL/GenBank/DDBJ databases">
        <authorList>
            <person name="Varghese N."/>
            <person name="Submissions S."/>
        </authorList>
    </citation>
    <scope>NUCLEOTIDE SEQUENCE [LARGE SCALE GENOMIC DNA]</scope>
    <source>
        <strain evidence="3">Nm44</strain>
    </source>
</reference>
<keyword evidence="1" id="KW-0732">Signal</keyword>
<feature type="chain" id="PRO_5010242384" evidence="1">
    <location>
        <begin position="27"/>
        <end position="204"/>
    </location>
</feature>